<name>S6A848_9SPIR</name>
<dbReference type="EMBL" id="CP004120">
    <property type="protein sequence ID" value="AGT43204.1"/>
    <property type="molecule type" value="Genomic_DNA"/>
</dbReference>
<organism evidence="1 2">
    <name type="scientific">Treponema pedis str. T A4</name>
    <dbReference type="NCBI Taxonomy" id="1291379"/>
    <lineage>
        <taxon>Bacteria</taxon>
        <taxon>Pseudomonadati</taxon>
        <taxon>Spirochaetota</taxon>
        <taxon>Spirochaetia</taxon>
        <taxon>Spirochaetales</taxon>
        <taxon>Treponemataceae</taxon>
        <taxon>Treponema</taxon>
    </lineage>
</organism>
<dbReference type="KEGG" id="tped:TPE_0708"/>
<dbReference type="Proteomes" id="UP000015620">
    <property type="component" value="Chromosome"/>
</dbReference>
<accession>S6A848</accession>
<protein>
    <submittedName>
        <fullName evidence="1">Uncharacterized protein</fullName>
    </submittedName>
</protein>
<dbReference type="PATRIC" id="fig|1291379.3.peg.705"/>
<reference evidence="1 2" key="1">
    <citation type="journal article" date="2013" name="PLoS ONE">
        <title>Genome-Wide Relatedness of Treponema pedis, from Gingiva and Necrotic Skin Lesions of Pigs, with the Human Oral Pathogen Treponema denticola.</title>
        <authorList>
            <person name="Svartstrom O."/>
            <person name="Mushtaq M."/>
            <person name="Pringle M."/>
            <person name="Segerman B."/>
        </authorList>
    </citation>
    <scope>NUCLEOTIDE SEQUENCE [LARGE SCALE GENOMIC DNA]</scope>
    <source>
        <strain evidence="1">T A4</strain>
    </source>
</reference>
<dbReference type="AlphaFoldDB" id="S6A848"/>
<gene>
    <name evidence="1" type="ORF">TPE_0708</name>
</gene>
<evidence type="ECO:0000313" key="1">
    <source>
        <dbReference type="EMBL" id="AGT43204.1"/>
    </source>
</evidence>
<sequence>MTEKYRDKRYKNYPVTRVAAGFNIVILRRKNIDVLFTPLTD</sequence>
<keyword evidence="2" id="KW-1185">Reference proteome</keyword>
<dbReference type="STRING" id="1291379.TPE_0708"/>
<evidence type="ECO:0000313" key="2">
    <source>
        <dbReference type="Proteomes" id="UP000015620"/>
    </source>
</evidence>
<dbReference type="HOGENOM" id="CLU_3278203_0_0_12"/>
<proteinExistence type="predicted"/>